<evidence type="ECO:0008006" key="3">
    <source>
        <dbReference type="Google" id="ProtNLM"/>
    </source>
</evidence>
<gene>
    <name evidence="1" type="ORF">SAMN06295879_3564</name>
</gene>
<protein>
    <recommendedName>
        <fullName evidence="3">Glycosyltransferase</fullName>
    </recommendedName>
</protein>
<dbReference type="PANTHER" id="PTHR36529:SF1">
    <property type="entry name" value="GLYCOSYLTRANSFERASE"/>
    <property type="match status" value="1"/>
</dbReference>
<dbReference type="Proteomes" id="UP000189735">
    <property type="component" value="Unassembled WGS sequence"/>
</dbReference>
<dbReference type="SUPFAM" id="SSF53448">
    <property type="entry name" value="Nucleotide-diphospho-sugar transferases"/>
    <property type="match status" value="1"/>
</dbReference>
<sequence>MLTIAVIAKECIPGRVKTRLHPPFSLTEAAEIASASLGDTLDVVSAIPADRRILFFDGQNPPAEANGFEILHQNTGTLDERLGYLFDSVDGPLLMIGMDTPQVTRELLEPAITRWHDDIDAWFGFASDGGFWALGMREPNGDLIRGVAMSEAETGRDQLERLLEADLRVKLLAEINDVDSIDDAREVASIAPDGRFAEVFDRVSLRAGVREPLLDRRA</sequence>
<dbReference type="RefSeq" id="WP_078715474.1">
    <property type="nucleotide sequence ID" value="NZ_FUYG01000012.1"/>
</dbReference>
<dbReference type="AlphaFoldDB" id="A0A1T4YLQ2"/>
<evidence type="ECO:0000313" key="1">
    <source>
        <dbReference type="EMBL" id="SKB02613.1"/>
    </source>
</evidence>
<proteinExistence type="predicted"/>
<dbReference type="Pfam" id="PF09837">
    <property type="entry name" value="DUF2064"/>
    <property type="match status" value="1"/>
</dbReference>
<organism evidence="1 2">
    <name type="scientific">Agreia bicolorata</name>
    <dbReference type="NCBI Taxonomy" id="110935"/>
    <lineage>
        <taxon>Bacteria</taxon>
        <taxon>Bacillati</taxon>
        <taxon>Actinomycetota</taxon>
        <taxon>Actinomycetes</taxon>
        <taxon>Micrococcales</taxon>
        <taxon>Microbacteriaceae</taxon>
        <taxon>Agreia</taxon>
    </lineage>
</organism>
<dbReference type="InterPro" id="IPR029044">
    <property type="entry name" value="Nucleotide-diphossugar_trans"/>
</dbReference>
<accession>A0A1T4YLQ2</accession>
<dbReference type="PANTHER" id="PTHR36529">
    <property type="entry name" value="SLL1095 PROTEIN"/>
    <property type="match status" value="1"/>
</dbReference>
<name>A0A1T4YLQ2_9MICO</name>
<dbReference type="EMBL" id="FUYG01000012">
    <property type="protein sequence ID" value="SKB02613.1"/>
    <property type="molecule type" value="Genomic_DNA"/>
</dbReference>
<reference evidence="2" key="1">
    <citation type="submission" date="2017-02" db="EMBL/GenBank/DDBJ databases">
        <authorList>
            <person name="Varghese N."/>
            <person name="Submissions S."/>
        </authorList>
    </citation>
    <scope>NUCLEOTIDE SEQUENCE [LARGE SCALE GENOMIC DNA]</scope>
    <source>
        <strain evidence="2">VKM Ac-2052</strain>
    </source>
</reference>
<dbReference type="Gene3D" id="3.90.550.10">
    <property type="entry name" value="Spore Coat Polysaccharide Biosynthesis Protein SpsA, Chain A"/>
    <property type="match status" value="1"/>
</dbReference>
<dbReference type="InterPro" id="IPR018641">
    <property type="entry name" value="Trfase_1_rSAM/seldom-assoc"/>
</dbReference>
<evidence type="ECO:0000313" key="2">
    <source>
        <dbReference type="Proteomes" id="UP000189735"/>
    </source>
</evidence>